<evidence type="ECO:0000313" key="1">
    <source>
        <dbReference type="EMBL" id="MDA5399658.1"/>
    </source>
</evidence>
<organism evidence="1 2">
    <name type="scientific">Hoeflea prorocentri</name>
    <dbReference type="NCBI Taxonomy" id="1922333"/>
    <lineage>
        <taxon>Bacteria</taxon>
        <taxon>Pseudomonadati</taxon>
        <taxon>Pseudomonadota</taxon>
        <taxon>Alphaproteobacteria</taxon>
        <taxon>Hyphomicrobiales</taxon>
        <taxon>Rhizobiaceae</taxon>
        <taxon>Hoeflea</taxon>
    </lineage>
</organism>
<name>A0A9X3UI72_9HYPH</name>
<comment type="caution">
    <text evidence="1">The sequence shown here is derived from an EMBL/GenBank/DDBJ whole genome shotgun (WGS) entry which is preliminary data.</text>
</comment>
<dbReference type="RefSeq" id="WP_267991083.1">
    <property type="nucleotide sequence ID" value="NZ_JAPJZI010000001.1"/>
</dbReference>
<reference evidence="1" key="1">
    <citation type="submission" date="2022-11" db="EMBL/GenBank/DDBJ databases">
        <title>Draft genome sequence of Hoeflea poritis E7-10 and Hoeflea prorocentri PM5-8, separated from scleractinian coral Porites lutea and marine dinoflagellate.</title>
        <authorList>
            <person name="Zhang G."/>
            <person name="Wei Q."/>
            <person name="Cai L."/>
        </authorList>
    </citation>
    <scope>NUCLEOTIDE SEQUENCE</scope>
    <source>
        <strain evidence="1">PM5-8</strain>
    </source>
</reference>
<keyword evidence="2" id="KW-1185">Reference proteome</keyword>
<evidence type="ECO:0000313" key="2">
    <source>
        <dbReference type="Proteomes" id="UP001151234"/>
    </source>
</evidence>
<protein>
    <submittedName>
        <fullName evidence="1">Uncharacterized protein</fullName>
    </submittedName>
</protein>
<dbReference type="EMBL" id="JAPJZI010000001">
    <property type="protein sequence ID" value="MDA5399658.1"/>
    <property type="molecule type" value="Genomic_DNA"/>
</dbReference>
<accession>A0A9X3UI72</accession>
<gene>
    <name evidence="1" type="ORF">OQ273_13825</name>
</gene>
<proteinExistence type="predicted"/>
<sequence>MFHFLRLLCFTTNLRRPLAVLIVFAGSALGPGEANEKREYIPYSNLQRGTEGVNAVPVEIRNDSDGLLRCSASLAHWYSAPVGDAETQGTVRFELWHNPETGVFNLLNELEDRMPVEAIWCGRPPRTYATRSMVRLDYRTGRTPALIRHICTDGSDSRVVCREVEHGSSD</sequence>
<dbReference type="Proteomes" id="UP001151234">
    <property type="component" value="Unassembled WGS sequence"/>
</dbReference>
<dbReference type="AlphaFoldDB" id="A0A9X3UI72"/>